<dbReference type="Gene3D" id="3.30.450.40">
    <property type="match status" value="1"/>
</dbReference>
<evidence type="ECO:0000259" key="1">
    <source>
        <dbReference type="PROSITE" id="PS51078"/>
    </source>
</evidence>
<evidence type="ECO:0000313" key="2">
    <source>
        <dbReference type="EMBL" id="GHA18476.1"/>
    </source>
</evidence>
<dbReference type="SUPFAM" id="SSF55781">
    <property type="entry name" value="GAF domain-like"/>
    <property type="match status" value="1"/>
</dbReference>
<dbReference type="PANTHER" id="PTHR30136:SF7">
    <property type="entry name" value="HTH-TYPE TRANSCRIPTIONAL REGULATOR KDGR-RELATED"/>
    <property type="match status" value="1"/>
</dbReference>
<name>A0A918S187_9HYPH</name>
<feature type="domain" description="IclR-ED" evidence="1">
    <location>
        <begin position="24"/>
        <end position="202"/>
    </location>
</feature>
<dbReference type="InterPro" id="IPR014757">
    <property type="entry name" value="Tscrpt_reg_IclR_C"/>
</dbReference>
<dbReference type="Pfam" id="PF01614">
    <property type="entry name" value="IclR_C"/>
    <property type="match status" value="1"/>
</dbReference>
<comment type="caution">
    <text evidence="2">The sequence shown here is derived from an EMBL/GenBank/DDBJ whole genome shotgun (WGS) entry which is preliminary data.</text>
</comment>
<organism evidence="2 3">
    <name type="scientific">Devosia pacifica</name>
    <dbReference type="NCBI Taxonomy" id="1335967"/>
    <lineage>
        <taxon>Bacteria</taxon>
        <taxon>Pseudomonadati</taxon>
        <taxon>Pseudomonadota</taxon>
        <taxon>Alphaproteobacteria</taxon>
        <taxon>Hyphomicrobiales</taxon>
        <taxon>Devosiaceae</taxon>
        <taxon>Devosia</taxon>
    </lineage>
</organism>
<dbReference type="InterPro" id="IPR050707">
    <property type="entry name" value="HTH_MetabolicPath_Reg"/>
</dbReference>
<dbReference type="GO" id="GO:0003677">
    <property type="term" value="F:DNA binding"/>
    <property type="evidence" value="ECO:0007669"/>
    <property type="project" value="TreeGrafter"/>
</dbReference>
<keyword evidence="3" id="KW-1185">Reference proteome</keyword>
<reference evidence="2" key="2">
    <citation type="submission" date="2020-09" db="EMBL/GenBank/DDBJ databases">
        <authorList>
            <person name="Sun Q."/>
            <person name="Kim S."/>
        </authorList>
    </citation>
    <scope>NUCLEOTIDE SEQUENCE</scope>
    <source>
        <strain evidence="2">KCTC 32437</strain>
    </source>
</reference>
<dbReference type="PANTHER" id="PTHR30136">
    <property type="entry name" value="HELIX-TURN-HELIX TRANSCRIPTIONAL REGULATOR, ICLR FAMILY"/>
    <property type="match status" value="1"/>
</dbReference>
<dbReference type="EMBL" id="BMZE01000001">
    <property type="protein sequence ID" value="GHA18476.1"/>
    <property type="molecule type" value="Genomic_DNA"/>
</dbReference>
<dbReference type="PROSITE" id="PS51078">
    <property type="entry name" value="ICLR_ED"/>
    <property type="match status" value="1"/>
</dbReference>
<dbReference type="GO" id="GO:0003700">
    <property type="term" value="F:DNA-binding transcription factor activity"/>
    <property type="evidence" value="ECO:0007669"/>
    <property type="project" value="TreeGrafter"/>
</dbReference>
<evidence type="ECO:0000313" key="3">
    <source>
        <dbReference type="Proteomes" id="UP000646579"/>
    </source>
</evidence>
<dbReference type="InterPro" id="IPR029016">
    <property type="entry name" value="GAF-like_dom_sf"/>
</dbReference>
<gene>
    <name evidence="2" type="ORF">GCM10007989_12220</name>
</gene>
<sequence length="205" mass="22731">MLDRLVRRHYVRRTEQDRYMLSLKMFELAHRRPPLSRLVSAAMPAMRGFATMAQQSCHLVMRDRNMLVVVAQVDGPGYWSVSLRVGARLAVVGTGSGHVFLAYASEDERQQMLAEDNAQPLSEELEARLQRVRTSGFEEMPSQQVRGVTNLSVPIYGPLGSVIAVITCPFTERLDRDDAASPSAALKLLVDVGRDLSQRSGSGDS</sequence>
<accession>A0A918S187</accession>
<dbReference type="AlphaFoldDB" id="A0A918S187"/>
<dbReference type="GO" id="GO:0045892">
    <property type="term" value="P:negative regulation of DNA-templated transcription"/>
    <property type="evidence" value="ECO:0007669"/>
    <property type="project" value="TreeGrafter"/>
</dbReference>
<protein>
    <recommendedName>
        <fullName evidence="1">IclR-ED domain-containing protein</fullName>
    </recommendedName>
</protein>
<reference evidence="2" key="1">
    <citation type="journal article" date="2014" name="Int. J. Syst. Evol. Microbiol.">
        <title>Complete genome sequence of Corynebacterium casei LMG S-19264T (=DSM 44701T), isolated from a smear-ripened cheese.</title>
        <authorList>
            <consortium name="US DOE Joint Genome Institute (JGI-PGF)"/>
            <person name="Walter F."/>
            <person name="Albersmeier A."/>
            <person name="Kalinowski J."/>
            <person name="Ruckert C."/>
        </authorList>
    </citation>
    <scope>NUCLEOTIDE SEQUENCE</scope>
    <source>
        <strain evidence="2">KCTC 32437</strain>
    </source>
</reference>
<proteinExistence type="predicted"/>
<dbReference type="Proteomes" id="UP000646579">
    <property type="component" value="Unassembled WGS sequence"/>
</dbReference>